<evidence type="ECO:0000313" key="8">
    <source>
        <dbReference type="Proteomes" id="UP000324897"/>
    </source>
</evidence>
<keyword evidence="3 6" id="KW-0812">Transmembrane</keyword>
<keyword evidence="8" id="KW-1185">Reference proteome</keyword>
<dbReference type="Pfam" id="PF00854">
    <property type="entry name" value="PTR2"/>
    <property type="match status" value="2"/>
</dbReference>
<sequence>MGTTEEAAMAMEETKTTGRKKGGLRTMPFIFANEVAEKLAVVGFQTNMLTYLTHQLHMPLAKAATTLTNFGGTSAATPLIGAFLADACIGRFWTITGASVVYQIGMALLTVSAALPQFRPPPCKPGGAATCQEAAQWQLAVLYVSLLLNAFGAGGYRPCVVAFGADQFDESRAAERARSWGFFNWYYFCNGASMLLAVTAVVWVQDNVGWGWGLGVPAACMGVSVAAFVAGYPMYRRLEPPGSPFTRLAQVVVAAFRKRRVPVPAEIDAGTLYENDEMDKPISLYGKLLHTDQLRCSASASLLSVLFFRCRGVAVNFLGLTFACASLCRAELHFLSFIAALMKFARRFNIVQRFGSSSLSMTDPCSISWDPATRSFFDRAAVVTDGDLITPADASSGKPSPSPVPNPWRLSTVHRVEELKSVIRMGPIWAAGILVITASSNQGTFSLQQASTMDRRLFPGLSSFQIPAGSMTVFALLAMLVMLFVYDRALVPLARRRTGLDRGISYLHRMGVGFAVSVLATLVAGFVERRRRDAAAAAGTTDAGTAPMSAYWLVPQYALHGIAEAFNSVGHLEFMYDQAPESMRSTATALFWLSISLGSYASTMLVGAVHRWSAGADGSNWLPDNINHGRLDYFYWVVTMLQVLNLVYYMICAKRFTFKPVQLHKKEDEEGSMSLVELQEKV</sequence>
<organism evidence="7 8">
    <name type="scientific">Eragrostis curvula</name>
    <name type="common">weeping love grass</name>
    <dbReference type="NCBI Taxonomy" id="38414"/>
    <lineage>
        <taxon>Eukaryota</taxon>
        <taxon>Viridiplantae</taxon>
        <taxon>Streptophyta</taxon>
        <taxon>Embryophyta</taxon>
        <taxon>Tracheophyta</taxon>
        <taxon>Spermatophyta</taxon>
        <taxon>Magnoliopsida</taxon>
        <taxon>Liliopsida</taxon>
        <taxon>Poales</taxon>
        <taxon>Poaceae</taxon>
        <taxon>PACMAD clade</taxon>
        <taxon>Chloridoideae</taxon>
        <taxon>Eragrostideae</taxon>
        <taxon>Eragrostidinae</taxon>
        <taxon>Eragrostis</taxon>
    </lineage>
</organism>
<comment type="caution">
    <text evidence="7">The sequence shown here is derived from an EMBL/GenBank/DDBJ whole genome shotgun (WGS) entry which is preliminary data.</text>
</comment>
<evidence type="ECO:0000313" key="7">
    <source>
        <dbReference type="EMBL" id="TVU11723.1"/>
    </source>
</evidence>
<dbReference type="Gramene" id="TVU11723">
    <property type="protein sequence ID" value="TVU11723"/>
    <property type="gene ID" value="EJB05_45325"/>
</dbReference>
<evidence type="ECO:0000256" key="1">
    <source>
        <dbReference type="ARBA" id="ARBA00004141"/>
    </source>
</evidence>
<dbReference type="Proteomes" id="UP000324897">
    <property type="component" value="Chromosome 3"/>
</dbReference>
<feature type="transmembrane region" description="Helical" evidence="6">
    <location>
        <begin position="185"/>
        <end position="204"/>
    </location>
</feature>
<feature type="transmembrane region" description="Helical" evidence="6">
    <location>
        <begin position="506"/>
        <end position="527"/>
    </location>
</feature>
<dbReference type="PANTHER" id="PTHR11654">
    <property type="entry name" value="OLIGOPEPTIDE TRANSPORTER-RELATED"/>
    <property type="match status" value="1"/>
</dbReference>
<reference evidence="7 8" key="1">
    <citation type="journal article" date="2019" name="Sci. Rep.">
        <title>A high-quality genome of Eragrostis curvula grass provides insights into Poaceae evolution and supports new strategies to enhance forage quality.</title>
        <authorList>
            <person name="Carballo J."/>
            <person name="Santos B.A.C.M."/>
            <person name="Zappacosta D."/>
            <person name="Garbus I."/>
            <person name="Selva J.P."/>
            <person name="Gallo C.A."/>
            <person name="Diaz A."/>
            <person name="Albertini E."/>
            <person name="Caccamo M."/>
            <person name="Echenique V."/>
        </authorList>
    </citation>
    <scope>NUCLEOTIDE SEQUENCE [LARGE SCALE GENOMIC DNA]</scope>
    <source>
        <strain evidence="8">cv. Victoria</strain>
        <tissue evidence="7">Leaf</tissue>
    </source>
</reference>
<gene>
    <name evidence="7" type="ORF">EJB05_45325</name>
</gene>
<feature type="transmembrane region" description="Helical" evidence="6">
    <location>
        <begin position="633"/>
        <end position="651"/>
    </location>
</feature>
<comment type="similarity">
    <text evidence="2">Belongs to the major facilitator superfamily. Proton-dependent oligopeptide transporter (POT/PTR) (TC 2.A.17) family.</text>
</comment>
<dbReference type="AlphaFoldDB" id="A0A5J9TJX3"/>
<dbReference type="EMBL" id="RWGY01000039">
    <property type="protein sequence ID" value="TVU11723.1"/>
    <property type="molecule type" value="Genomic_DNA"/>
</dbReference>
<dbReference type="SUPFAM" id="SSF103473">
    <property type="entry name" value="MFS general substrate transporter"/>
    <property type="match status" value="1"/>
</dbReference>
<dbReference type="InterPro" id="IPR000109">
    <property type="entry name" value="POT_fam"/>
</dbReference>
<feature type="transmembrane region" description="Helical" evidence="6">
    <location>
        <begin position="464"/>
        <end position="486"/>
    </location>
</feature>
<accession>A0A5J9TJX3</accession>
<evidence type="ECO:0000256" key="6">
    <source>
        <dbReference type="SAM" id="Phobius"/>
    </source>
</evidence>
<keyword evidence="5 6" id="KW-0472">Membrane</keyword>
<dbReference type="GO" id="GO:0016020">
    <property type="term" value="C:membrane"/>
    <property type="evidence" value="ECO:0007669"/>
    <property type="project" value="UniProtKB-SubCell"/>
</dbReference>
<comment type="subcellular location">
    <subcellularLocation>
        <location evidence="1">Membrane</location>
        <topology evidence="1">Multi-pass membrane protein</topology>
    </subcellularLocation>
</comment>
<evidence type="ECO:0008006" key="9">
    <source>
        <dbReference type="Google" id="ProtNLM"/>
    </source>
</evidence>
<dbReference type="OrthoDB" id="8904098at2759"/>
<keyword evidence="4 6" id="KW-1133">Transmembrane helix</keyword>
<feature type="transmembrane region" description="Helical" evidence="6">
    <location>
        <begin position="210"/>
        <end position="232"/>
    </location>
</feature>
<proteinExistence type="inferred from homology"/>
<dbReference type="Gene3D" id="1.20.1250.20">
    <property type="entry name" value="MFS general substrate transporter like domains"/>
    <property type="match status" value="1"/>
</dbReference>
<evidence type="ECO:0000256" key="2">
    <source>
        <dbReference type="ARBA" id="ARBA00005982"/>
    </source>
</evidence>
<name>A0A5J9TJX3_9POAL</name>
<dbReference type="GO" id="GO:0022857">
    <property type="term" value="F:transmembrane transporter activity"/>
    <property type="evidence" value="ECO:0007669"/>
    <property type="project" value="InterPro"/>
</dbReference>
<evidence type="ECO:0000256" key="5">
    <source>
        <dbReference type="ARBA" id="ARBA00023136"/>
    </source>
</evidence>
<evidence type="ECO:0000256" key="4">
    <source>
        <dbReference type="ARBA" id="ARBA00022989"/>
    </source>
</evidence>
<protein>
    <recommendedName>
        <fullName evidence="9">Major facilitator superfamily (MFS) profile domain-containing protein</fullName>
    </recommendedName>
</protein>
<dbReference type="InterPro" id="IPR036259">
    <property type="entry name" value="MFS_trans_sf"/>
</dbReference>
<feature type="transmembrane region" description="Helical" evidence="6">
    <location>
        <begin position="590"/>
        <end position="613"/>
    </location>
</feature>
<evidence type="ECO:0000256" key="3">
    <source>
        <dbReference type="ARBA" id="ARBA00022692"/>
    </source>
</evidence>